<dbReference type="Proteomes" id="UP000237347">
    <property type="component" value="Unassembled WGS sequence"/>
</dbReference>
<feature type="repeat" description="PPR" evidence="3">
    <location>
        <begin position="144"/>
        <end position="174"/>
    </location>
</feature>
<dbReference type="FunFam" id="1.25.40.10:FF:000344">
    <property type="entry name" value="Pentatricopeptide repeat-containing protein"/>
    <property type="match status" value="1"/>
</dbReference>
<name>A0AAW0J0Z5_QUESU</name>
<dbReference type="Gene3D" id="1.25.40.10">
    <property type="entry name" value="Tetratricopeptide repeat domain"/>
    <property type="match status" value="3"/>
</dbReference>
<dbReference type="Pfam" id="PF13041">
    <property type="entry name" value="PPR_2"/>
    <property type="match status" value="1"/>
</dbReference>
<keyword evidence="6" id="KW-1185">Reference proteome</keyword>
<organism evidence="5 6">
    <name type="scientific">Quercus suber</name>
    <name type="common">Cork oak</name>
    <dbReference type="NCBI Taxonomy" id="58331"/>
    <lineage>
        <taxon>Eukaryota</taxon>
        <taxon>Viridiplantae</taxon>
        <taxon>Streptophyta</taxon>
        <taxon>Embryophyta</taxon>
        <taxon>Tracheophyta</taxon>
        <taxon>Spermatophyta</taxon>
        <taxon>Magnoliopsida</taxon>
        <taxon>eudicotyledons</taxon>
        <taxon>Gunneridae</taxon>
        <taxon>Pentapetalae</taxon>
        <taxon>rosids</taxon>
        <taxon>fabids</taxon>
        <taxon>Fagales</taxon>
        <taxon>Fagaceae</taxon>
        <taxon>Quercus</taxon>
    </lineage>
</organism>
<dbReference type="InterPro" id="IPR046960">
    <property type="entry name" value="PPR_At4g14850-like_plant"/>
</dbReference>
<dbReference type="PROSITE" id="PS51375">
    <property type="entry name" value="PPR"/>
    <property type="match status" value="5"/>
</dbReference>
<comment type="caution">
    <text evidence="5">The sequence shown here is derived from an EMBL/GenBank/DDBJ whole genome shotgun (WGS) entry which is preliminary data.</text>
</comment>
<dbReference type="InterPro" id="IPR011990">
    <property type="entry name" value="TPR-like_helical_dom_sf"/>
</dbReference>
<dbReference type="PANTHER" id="PTHR47926">
    <property type="entry name" value="PENTATRICOPEPTIDE REPEAT-CONTAINING PROTEIN"/>
    <property type="match status" value="1"/>
</dbReference>
<gene>
    <name evidence="5" type="primary">PCMP-H68</name>
    <name evidence="5" type="ORF">CFP56_038954</name>
</gene>
<dbReference type="PANTHER" id="PTHR47926:SF408">
    <property type="entry name" value="DYW DOMAIN-CONTAINING PROTEIN"/>
    <property type="match status" value="1"/>
</dbReference>
<evidence type="ECO:0000259" key="4">
    <source>
        <dbReference type="Pfam" id="PF14432"/>
    </source>
</evidence>
<dbReference type="GO" id="GO:0009451">
    <property type="term" value="P:RNA modification"/>
    <property type="evidence" value="ECO:0007669"/>
    <property type="project" value="InterPro"/>
</dbReference>
<dbReference type="EMBL" id="PKMF04000742">
    <property type="protein sequence ID" value="KAK7820380.1"/>
    <property type="molecule type" value="Genomic_DNA"/>
</dbReference>
<feature type="domain" description="DYW" evidence="4">
    <location>
        <begin position="491"/>
        <end position="583"/>
    </location>
</feature>
<dbReference type="InterPro" id="IPR002885">
    <property type="entry name" value="PPR_rpt"/>
</dbReference>
<keyword evidence="2" id="KW-0677">Repeat</keyword>
<dbReference type="NCBIfam" id="TIGR00756">
    <property type="entry name" value="PPR"/>
    <property type="match status" value="5"/>
</dbReference>
<evidence type="ECO:0000256" key="1">
    <source>
        <dbReference type="ARBA" id="ARBA00006643"/>
    </source>
</evidence>
<dbReference type="Pfam" id="PF14432">
    <property type="entry name" value="DYW_deaminase"/>
    <property type="match status" value="1"/>
</dbReference>
<reference evidence="5 6" key="1">
    <citation type="journal article" date="2018" name="Sci. Data">
        <title>The draft genome sequence of cork oak.</title>
        <authorList>
            <person name="Ramos A.M."/>
            <person name="Usie A."/>
            <person name="Barbosa P."/>
            <person name="Barros P.M."/>
            <person name="Capote T."/>
            <person name="Chaves I."/>
            <person name="Simoes F."/>
            <person name="Abreu I."/>
            <person name="Carrasquinho I."/>
            <person name="Faro C."/>
            <person name="Guimaraes J.B."/>
            <person name="Mendonca D."/>
            <person name="Nobrega F."/>
            <person name="Rodrigues L."/>
            <person name="Saibo N.J.M."/>
            <person name="Varela M.C."/>
            <person name="Egas C."/>
            <person name="Matos J."/>
            <person name="Miguel C.M."/>
            <person name="Oliveira M.M."/>
            <person name="Ricardo C.P."/>
            <person name="Goncalves S."/>
        </authorList>
    </citation>
    <scope>NUCLEOTIDE SEQUENCE [LARGE SCALE GENOMIC DNA]</scope>
    <source>
        <strain evidence="6">cv. HL8</strain>
    </source>
</reference>
<dbReference type="GO" id="GO:0003723">
    <property type="term" value="F:RNA binding"/>
    <property type="evidence" value="ECO:0007669"/>
    <property type="project" value="InterPro"/>
</dbReference>
<feature type="repeat" description="PPR" evidence="3">
    <location>
        <begin position="175"/>
        <end position="209"/>
    </location>
</feature>
<dbReference type="AlphaFoldDB" id="A0AAW0J0Z5"/>
<dbReference type="Pfam" id="PF01535">
    <property type="entry name" value="PPR"/>
    <property type="match status" value="4"/>
</dbReference>
<dbReference type="FunFam" id="1.25.40.10:FF:002536">
    <property type="entry name" value="Tetratricopeptide repeat (TPR)-like superfamily protein"/>
    <property type="match status" value="1"/>
</dbReference>
<accession>A0AAW0J0Z5</accession>
<evidence type="ECO:0000256" key="3">
    <source>
        <dbReference type="PROSITE-ProRule" id="PRU00708"/>
    </source>
</evidence>
<feature type="repeat" description="PPR" evidence="3">
    <location>
        <begin position="277"/>
        <end position="311"/>
    </location>
</feature>
<dbReference type="Pfam" id="PF20431">
    <property type="entry name" value="E_motif"/>
    <property type="match status" value="1"/>
</dbReference>
<protein>
    <submittedName>
        <fullName evidence="5">Pentatricopeptide repeat-containing protein</fullName>
    </submittedName>
</protein>
<sequence length="583" mass="64927">MAYLDSLIKKCNSLTLTLTLTLTHIKQLQAHFITSGHFQFCTSHRTKLLELCSISPAGDLSHATRIFHQIQNPSTNDWNAVVRGLASGPEPTKAISWYRTMSRYSHRVDALTCSFTLKACARALARSEAIQIHSQVLRFGFDADVLLQTTLLDVYAKVGDLDSAEKLFDEMSVRDIASWNALVSGLAQGSRPSEAIALFKRMGVEGWKPNEVTVLGALSACSQLGALKEGEKIHGYIMEKKLDMNVQVCNAVIDMYGKCGFADKAYRVFENMGGRKSLVTWNTMIMAFGMHGDGAKALELFEQMGITGVHRDAVSYLAALCACNHAGLVEDGVRLFDSMVGSGVRPNVKHYGSVVDLLGRAGRLKEAYDIINSMPTFPDVVLWQSLLGACKTYGNVEMAEFASRKLLEMGSKSCGDFVLLSNVYAARERWNDVGRVREAMKSRDVKKIPGFSYIEVDGVIHKFINGDQSHANWCEIYAKLDEIKFQVKAYGYVAETNFVLHDIGQEEKENALCYHSEKLAVAFGLISTSEGTPIQVIKNLRICGDCHAVIKIISKIYDREIIVRDRARFHRFKEGLCSCRDYW</sequence>
<feature type="repeat" description="PPR" evidence="3">
    <location>
        <begin position="312"/>
        <end position="346"/>
    </location>
</feature>
<dbReference type="GO" id="GO:0008270">
    <property type="term" value="F:zinc ion binding"/>
    <property type="evidence" value="ECO:0007669"/>
    <property type="project" value="InterPro"/>
</dbReference>
<dbReference type="InterPro" id="IPR046848">
    <property type="entry name" value="E_motif"/>
</dbReference>
<proteinExistence type="inferred from homology"/>
<evidence type="ECO:0000313" key="6">
    <source>
        <dbReference type="Proteomes" id="UP000237347"/>
    </source>
</evidence>
<comment type="similarity">
    <text evidence="1">Belongs to the PPR family. PCMP-H subfamily.</text>
</comment>
<dbReference type="InterPro" id="IPR032867">
    <property type="entry name" value="DYW_dom"/>
</dbReference>
<evidence type="ECO:0000256" key="2">
    <source>
        <dbReference type="ARBA" id="ARBA00022737"/>
    </source>
</evidence>
<feature type="repeat" description="PPR" evidence="3">
    <location>
        <begin position="245"/>
        <end position="275"/>
    </location>
</feature>
<evidence type="ECO:0000313" key="5">
    <source>
        <dbReference type="EMBL" id="KAK7820380.1"/>
    </source>
</evidence>